<dbReference type="GO" id="GO:0005524">
    <property type="term" value="F:ATP binding"/>
    <property type="evidence" value="ECO:0007669"/>
    <property type="project" value="UniProtKB-KW"/>
</dbReference>
<dbReference type="SUPFAM" id="SSF52540">
    <property type="entry name" value="P-loop containing nucleoside triphosphate hydrolases"/>
    <property type="match status" value="2"/>
</dbReference>
<dbReference type="PROSITE" id="PS00211">
    <property type="entry name" value="ABC_TRANSPORTER_1"/>
    <property type="match status" value="1"/>
</dbReference>
<dbReference type="Pfam" id="PF00005">
    <property type="entry name" value="ABC_tran"/>
    <property type="match status" value="2"/>
</dbReference>
<evidence type="ECO:0000256" key="2">
    <source>
        <dbReference type="ARBA" id="ARBA00022840"/>
    </source>
</evidence>
<dbReference type="PROSITE" id="PS50893">
    <property type="entry name" value="ABC_TRANSPORTER_2"/>
    <property type="match status" value="2"/>
</dbReference>
<name>A0A2S5R9A8_9PROT</name>
<gene>
    <name evidence="5" type="ORF">HCUR_00688</name>
</gene>
<dbReference type="InterPro" id="IPR003593">
    <property type="entry name" value="AAA+_ATPase"/>
</dbReference>
<dbReference type="AlphaFoldDB" id="A0A2S5R9A8"/>
<dbReference type="OrthoDB" id="9762369at2"/>
<organism evidence="5 6">
    <name type="scientific">Holospora curviuscula</name>
    <dbReference type="NCBI Taxonomy" id="1082868"/>
    <lineage>
        <taxon>Bacteria</taxon>
        <taxon>Pseudomonadati</taxon>
        <taxon>Pseudomonadota</taxon>
        <taxon>Alphaproteobacteria</taxon>
        <taxon>Holosporales</taxon>
        <taxon>Holosporaceae</taxon>
        <taxon>Holospora</taxon>
    </lineage>
</organism>
<dbReference type="InterPro" id="IPR051309">
    <property type="entry name" value="ABCF_ATPase"/>
</dbReference>
<evidence type="ECO:0000256" key="3">
    <source>
        <dbReference type="SAM" id="Coils"/>
    </source>
</evidence>
<feature type="coiled-coil region" evidence="3">
    <location>
        <begin position="538"/>
        <end position="565"/>
    </location>
</feature>
<dbReference type="CDD" id="cd03221">
    <property type="entry name" value="ABCF_EF-3"/>
    <property type="match status" value="2"/>
</dbReference>
<proteinExistence type="predicted"/>
<dbReference type="EMBL" id="PHHC01000080">
    <property type="protein sequence ID" value="PPE03908.1"/>
    <property type="molecule type" value="Genomic_DNA"/>
</dbReference>
<keyword evidence="3" id="KW-0175">Coiled coil</keyword>
<dbReference type="InterPro" id="IPR003439">
    <property type="entry name" value="ABC_transporter-like_ATP-bd"/>
</dbReference>
<evidence type="ECO:0000256" key="1">
    <source>
        <dbReference type="ARBA" id="ARBA00022741"/>
    </source>
</evidence>
<sequence>MNILSLKEATLHLHKKLILSKETVHIYEGEKIALVGRNGSGKSTLLKVLAQEIDVEDGMYIPKPGLSIAYLAQNPHSVPECSVKRFVENVLAESYLAFRAEELVFTLKLNPDQMLSQLSGGELRRAYIARTLLTPADLIILDEPTNHLDIIGIEWLETWIANSSQAFIIVAHDRKFLKNVTQRTLWLDRGTLRSAPVGFEGFEAWQETFLQEQIRIQSRLDVKLAQELRWLARGVTARRRRNEGRLSRLKALRTQKANFSKEPNKIGVPRQEGVGLTRQIMEGWDLGYQLPGGTVLFQGLNFRLLKGDRIGIIGPNGCGKSTLIRVLTKELEPSQGVLKTAATLNWSIFQQNQPIEELSYSVKRFLCAQGSDYVDVQGKQRHVVAYLKEFLFVPEQAQCMIRVLSGGERNRLRLAKLLAKSPDLLILDEPTNDLDIETLDFLKDFLLQYPGTIIIVSHDRDFLDDVVSSILVFESQGRVREFIGSFSDYLQAESEQHAFFKAPAKEVKAPAIKASSLISKRSTLLKKEKLSYHEVFLLENGLEEIQELVDKKNILEEALEVFQRETPLPLTASNRDHLATLSQALSLCLEQIQDKETLWLEVAEKAQRIDKNKEGTA</sequence>
<evidence type="ECO:0000313" key="5">
    <source>
        <dbReference type="EMBL" id="PPE03908.1"/>
    </source>
</evidence>
<evidence type="ECO:0000259" key="4">
    <source>
        <dbReference type="PROSITE" id="PS50893"/>
    </source>
</evidence>
<protein>
    <submittedName>
        <fullName evidence="5">ABC transporter ATP-binding protein uup</fullName>
    </submittedName>
</protein>
<keyword evidence="6" id="KW-1185">Reference proteome</keyword>
<reference evidence="5 6" key="1">
    <citation type="submission" date="2017-11" db="EMBL/GenBank/DDBJ databases">
        <title>Comparative genomic analysis of Holospora spp., intranuclear symbionts of paramecia.</title>
        <authorList>
            <person name="Garushyants S.K."/>
            <person name="Beliavskaya A."/>
            <person name="Malko D.B."/>
            <person name="Logacheva M.D."/>
            <person name="Rautian M.S."/>
            <person name="Gelfand M.S."/>
        </authorList>
    </citation>
    <scope>NUCLEOTIDE SEQUENCE [LARGE SCALE GENOMIC DNA]</scope>
    <source>
        <strain evidence="6">02AZ16</strain>
    </source>
</reference>
<dbReference type="PANTHER" id="PTHR42855">
    <property type="entry name" value="ABC TRANSPORTER ATP-BINDING SUBUNIT"/>
    <property type="match status" value="1"/>
</dbReference>
<feature type="domain" description="ABC transporter" evidence="4">
    <location>
        <begin position="281"/>
        <end position="500"/>
    </location>
</feature>
<dbReference type="Proteomes" id="UP000239425">
    <property type="component" value="Unassembled WGS sequence"/>
</dbReference>
<dbReference type="Gene3D" id="3.40.50.300">
    <property type="entry name" value="P-loop containing nucleotide triphosphate hydrolases"/>
    <property type="match status" value="2"/>
</dbReference>
<dbReference type="GO" id="GO:0016887">
    <property type="term" value="F:ATP hydrolysis activity"/>
    <property type="evidence" value="ECO:0007669"/>
    <property type="project" value="InterPro"/>
</dbReference>
<keyword evidence="2 5" id="KW-0067">ATP-binding</keyword>
<feature type="domain" description="ABC transporter" evidence="4">
    <location>
        <begin position="4"/>
        <end position="214"/>
    </location>
</feature>
<accession>A0A2S5R9A8</accession>
<dbReference type="RefSeq" id="WP_104206731.1">
    <property type="nucleotide sequence ID" value="NZ_PHHC01000080.1"/>
</dbReference>
<dbReference type="InterPro" id="IPR027417">
    <property type="entry name" value="P-loop_NTPase"/>
</dbReference>
<keyword evidence="1" id="KW-0547">Nucleotide-binding</keyword>
<dbReference type="InterPro" id="IPR017871">
    <property type="entry name" value="ABC_transporter-like_CS"/>
</dbReference>
<dbReference type="PANTHER" id="PTHR42855:SF1">
    <property type="entry name" value="ABC TRANSPORTER DOMAIN-CONTAINING PROTEIN"/>
    <property type="match status" value="1"/>
</dbReference>
<dbReference type="SMART" id="SM00382">
    <property type="entry name" value="AAA"/>
    <property type="match status" value="2"/>
</dbReference>
<evidence type="ECO:0000313" key="6">
    <source>
        <dbReference type="Proteomes" id="UP000239425"/>
    </source>
</evidence>
<comment type="caution">
    <text evidence="5">The sequence shown here is derived from an EMBL/GenBank/DDBJ whole genome shotgun (WGS) entry which is preliminary data.</text>
</comment>